<gene>
    <name evidence="3" type="ORF">FVB32_04150</name>
</gene>
<feature type="domain" description="HTH LytTR-type" evidence="2">
    <location>
        <begin position="153"/>
        <end position="254"/>
    </location>
</feature>
<dbReference type="PROSITE" id="PS50930">
    <property type="entry name" value="HTH_LYTTR"/>
    <property type="match status" value="1"/>
</dbReference>
<keyword evidence="1" id="KW-0472">Membrane</keyword>
<dbReference type="Pfam" id="PF04397">
    <property type="entry name" value="LytTR"/>
    <property type="match status" value="1"/>
</dbReference>
<feature type="transmembrane region" description="Helical" evidence="1">
    <location>
        <begin position="29"/>
        <end position="47"/>
    </location>
</feature>
<reference evidence="3 4" key="1">
    <citation type="submission" date="2019-08" db="EMBL/GenBank/DDBJ databases">
        <title>Professor.</title>
        <authorList>
            <person name="Park J.S."/>
        </authorList>
    </citation>
    <scope>NUCLEOTIDE SEQUENCE [LARGE SCALE GENOMIC DNA]</scope>
    <source>
        <strain evidence="3 4">176CP5-101</strain>
    </source>
</reference>
<organism evidence="3 4">
    <name type="scientific">Flagellimonas hymeniacidonis</name>
    <dbReference type="NCBI Taxonomy" id="2603628"/>
    <lineage>
        <taxon>Bacteria</taxon>
        <taxon>Pseudomonadati</taxon>
        <taxon>Bacteroidota</taxon>
        <taxon>Flavobacteriia</taxon>
        <taxon>Flavobacteriales</taxon>
        <taxon>Flavobacteriaceae</taxon>
        <taxon>Flagellimonas</taxon>
    </lineage>
</organism>
<evidence type="ECO:0000313" key="4">
    <source>
        <dbReference type="Proteomes" id="UP000321456"/>
    </source>
</evidence>
<dbReference type="AlphaFoldDB" id="A0A5C8V810"/>
<dbReference type="InterPro" id="IPR007492">
    <property type="entry name" value="LytTR_DNA-bd_dom"/>
</dbReference>
<dbReference type="Gene3D" id="2.40.50.1020">
    <property type="entry name" value="LytTr DNA-binding domain"/>
    <property type="match status" value="1"/>
</dbReference>
<proteinExistence type="predicted"/>
<sequence>MSKRISLISLFVLLNMGIGRMFQESLGMACFSELSILAITSFIFWNTSVKQIKKWGKKWAISSSGNNVLIQGGLGLSASALNIIVGQVLVVFLMTTVYQCTSPSFNMLNASLTNNIAVNLLCYFLILFFLVDPKKEEATSLSQNEAIENDSRVSVSKKGFQFLLSPKEIIYVETSNNCIVLHTEKGKFVKYQSLKSFSEGLCPKTFKRVHRSYLVNSDLIAHIQKNHNGDGVLHLKTGDGIKFSRTYLNTIANI</sequence>
<dbReference type="GO" id="GO:0000156">
    <property type="term" value="F:phosphorelay response regulator activity"/>
    <property type="evidence" value="ECO:0007669"/>
    <property type="project" value="InterPro"/>
</dbReference>
<dbReference type="EMBL" id="VRUR01000001">
    <property type="protein sequence ID" value="TXN37486.1"/>
    <property type="molecule type" value="Genomic_DNA"/>
</dbReference>
<feature type="transmembrane region" description="Helical" evidence="1">
    <location>
        <begin position="112"/>
        <end position="131"/>
    </location>
</feature>
<keyword evidence="1" id="KW-1133">Transmembrane helix</keyword>
<protein>
    <submittedName>
        <fullName evidence="3">LytTR family transcriptional regulator</fullName>
    </submittedName>
</protein>
<dbReference type="PANTHER" id="PTHR37299">
    <property type="entry name" value="TRANSCRIPTIONAL REGULATOR-RELATED"/>
    <property type="match status" value="1"/>
</dbReference>
<comment type="caution">
    <text evidence="3">The sequence shown here is derived from an EMBL/GenBank/DDBJ whole genome shotgun (WGS) entry which is preliminary data.</text>
</comment>
<evidence type="ECO:0000259" key="2">
    <source>
        <dbReference type="PROSITE" id="PS50930"/>
    </source>
</evidence>
<evidence type="ECO:0000313" key="3">
    <source>
        <dbReference type="EMBL" id="TXN37486.1"/>
    </source>
</evidence>
<evidence type="ECO:0000256" key="1">
    <source>
        <dbReference type="SAM" id="Phobius"/>
    </source>
</evidence>
<dbReference type="InterPro" id="IPR046947">
    <property type="entry name" value="LytR-like"/>
</dbReference>
<dbReference type="SMART" id="SM00850">
    <property type="entry name" value="LytTR"/>
    <property type="match status" value="1"/>
</dbReference>
<dbReference type="RefSeq" id="WP_147741456.1">
    <property type="nucleotide sequence ID" value="NZ_VRUR01000001.1"/>
</dbReference>
<accession>A0A5C8V810</accession>
<keyword evidence="1" id="KW-0812">Transmembrane</keyword>
<keyword evidence="4" id="KW-1185">Reference proteome</keyword>
<dbReference type="Proteomes" id="UP000321456">
    <property type="component" value="Unassembled WGS sequence"/>
</dbReference>
<feature type="transmembrane region" description="Helical" evidence="1">
    <location>
        <begin position="68"/>
        <end position="92"/>
    </location>
</feature>
<name>A0A5C8V810_9FLAO</name>
<dbReference type="GO" id="GO:0003677">
    <property type="term" value="F:DNA binding"/>
    <property type="evidence" value="ECO:0007669"/>
    <property type="project" value="InterPro"/>
</dbReference>
<dbReference type="PANTHER" id="PTHR37299:SF1">
    <property type="entry name" value="STAGE 0 SPORULATION PROTEIN A HOMOLOG"/>
    <property type="match status" value="1"/>
</dbReference>